<evidence type="ECO:0000256" key="2">
    <source>
        <dbReference type="ARBA" id="ARBA00022676"/>
    </source>
</evidence>
<dbReference type="AlphaFoldDB" id="A0AAV9H288"/>
<dbReference type="EMBL" id="MU865916">
    <property type="protein sequence ID" value="KAK4454697.1"/>
    <property type="molecule type" value="Genomic_DNA"/>
</dbReference>
<evidence type="ECO:0000313" key="6">
    <source>
        <dbReference type="EMBL" id="KAK4454697.1"/>
    </source>
</evidence>
<reference evidence="6" key="2">
    <citation type="submission" date="2023-05" db="EMBL/GenBank/DDBJ databases">
        <authorList>
            <consortium name="Lawrence Berkeley National Laboratory"/>
            <person name="Steindorff A."/>
            <person name="Hensen N."/>
            <person name="Bonometti L."/>
            <person name="Westerberg I."/>
            <person name="Brannstrom I.O."/>
            <person name="Guillou S."/>
            <person name="Cros-Aarteil S."/>
            <person name="Calhoun S."/>
            <person name="Haridas S."/>
            <person name="Kuo A."/>
            <person name="Mondo S."/>
            <person name="Pangilinan J."/>
            <person name="Riley R."/>
            <person name="Labutti K."/>
            <person name="Andreopoulos B."/>
            <person name="Lipzen A."/>
            <person name="Chen C."/>
            <person name="Yanf M."/>
            <person name="Daum C."/>
            <person name="Ng V."/>
            <person name="Clum A."/>
            <person name="Ohm R."/>
            <person name="Martin F."/>
            <person name="Silar P."/>
            <person name="Natvig D."/>
            <person name="Lalanne C."/>
            <person name="Gautier V."/>
            <person name="Ament-Velasquez S.L."/>
            <person name="Kruys A."/>
            <person name="Hutchinson M.I."/>
            <person name="Powell A.J."/>
            <person name="Barry K."/>
            <person name="Miller A.N."/>
            <person name="Grigoriev I.V."/>
            <person name="Debuchy R."/>
            <person name="Gladieux P."/>
            <person name="Thoren M.H."/>
            <person name="Johannesson H."/>
        </authorList>
    </citation>
    <scope>NUCLEOTIDE SEQUENCE</scope>
    <source>
        <strain evidence="6">PSN243</strain>
    </source>
</reference>
<gene>
    <name evidence="6" type="ORF">QBC34DRAFT_139398</name>
</gene>
<name>A0AAV9H288_9PEZI</name>
<dbReference type="PANTHER" id="PTHR31306:SF8">
    <property type="entry name" value="GLYCOSYLTRANSFERASE FAMILY 34 PROTEIN"/>
    <property type="match status" value="1"/>
</dbReference>
<feature type="signal peptide" evidence="5">
    <location>
        <begin position="1"/>
        <end position="33"/>
    </location>
</feature>
<feature type="compositionally biased region" description="Basic and acidic residues" evidence="4">
    <location>
        <begin position="380"/>
        <end position="420"/>
    </location>
</feature>
<dbReference type="Proteomes" id="UP001321760">
    <property type="component" value="Unassembled WGS sequence"/>
</dbReference>
<keyword evidence="2" id="KW-0328">Glycosyltransferase</keyword>
<accession>A0AAV9H288</accession>
<evidence type="ECO:0000256" key="3">
    <source>
        <dbReference type="ARBA" id="ARBA00022679"/>
    </source>
</evidence>
<sequence length="453" mass="51134">MLIHGIHRTKPAKAVGVVLLLCFVWAWLTNVQGVRLTDDLVPGRQHADKTAKPAGKARSRIGKVTVAANKLANDVIRRALASHERHNARHGYVHFIAENQAVSSLIEHDRLHRAKGAWTKPAYLLSVIVAELEKPEEERLEWVYWFDADTLVMNLETPLETFLPPANHSALNEVDLLITTNWDGLNSGVFAMRVSTWSVSLLSAILAYPIYENTRMQKDRFRDQSAFQYLLEDGKSPLAELPMKGRDRWVKVPMRWFNSLPVNNAFFKNGTWIFGKNMTKAMLDNGTTEVFDDGHGGKVNPWKVMQGDMIVHFAGSSNVRESWMEPWAERAEQNLPEWNNATTKYLLREEAKEFWKKTEEQLVIDKAKSKAKKKLAAAEKKKLDAENKNIQNHEKKLAKEKARDEKAAQRSAKRAQEKAKTVAVPSETAKHLITDAAKASASTTTQATKPTAA</sequence>
<dbReference type="GO" id="GO:0016757">
    <property type="term" value="F:glycosyltransferase activity"/>
    <property type="evidence" value="ECO:0007669"/>
    <property type="project" value="UniProtKB-KW"/>
</dbReference>
<comment type="caution">
    <text evidence="6">The sequence shown here is derived from an EMBL/GenBank/DDBJ whole genome shotgun (WGS) entry which is preliminary data.</text>
</comment>
<feature type="region of interest" description="Disordered" evidence="4">
    <location>
        <begin position="380"/>
        <end position="453"/>
    </location>
</feature>
<feature type="chain" id="PRO_5043541360" description="Glycosyltransferase Family 34" evidence="5">
    <location>
        <begin position="34"/>
        <end position="453"/>
    </location>
</feature>
<dbReference type="GO" id="GO:0000139">
    <property type="term" value="C:Golgi membrane"/>
    <property type="evidence" value="ECO:0007669"/>
    <property type="project" value="TreeGrafter"/>
</dbReference>
<keyword evidence="7" id="KW-1185">Reference proteome</keyword>
<keyword evidence="3" id="KW-0808">Transferase</keyword>
<protein>
    <recommendedName>
        <fullName evidence="8">Glycosyltransferase Family 34</fullName>
    </recommendedName>
</protein>
<dbReference type="Pfam" id="PF05637">
    <property type="entry name" value="Glyco_transf_34"/>
    <property type="match status" value="1"/>
</dbReference>
<dbReference type="SUPFAM" id="SSF53448">
    <property type="entry name" value="Nucleotide-diphospho-sugar transferases"/>
    <property type="match status" value="1"/>
</dbReference>
<evidence type="ECO:0000256" key="1">
    <source>
        <dbReference type="ARBA" id="ARBA00005664"/>
    </source>
</evidence>
<keyword evidence="5" id="KW-0732">Signal</keyword>
<evidence type="ECO:0008006" key="8">
    <source>
        <dbReference type="Google" id="ProtNLM"/>
    </source>
</evidence>
<evidence type="ECO:0000256" key="5">
    <source>
        <dbReference type="SAM" id="SignalP"/>
    </source>
</evidence>
<evidence type="ECO:0000256" key="4">
    <source>
        <dbReference type="SAM" id="MobiDB-lite"/>
    </source>
</evidence>
<dbReference type="InterPro" id="IPR029044">
    <property type="entry name" value="Nucleotide-diphossugar_trans"/>
</dbReference>
<dbReference type="InterPro" id="IPR008630">
    <property type="entry name" value="Glyco_trans_34"/>
</dbReference>
<reference evidence="6" key="1">
    <citation type="journal article" date="2023" name="Mol. Phylogenet. Evol.">
        <title>Genome-scale phylogeny and comparative genomics of the fungal order Sordariales.</title>
        <authorList>
            <person name="Hensen N."/>
            <person name="Bonometti L."/>
            <person name="Westerberg I."/>
            <person name="Brannstrom I.O."/>
            <person name="Guillou S."/>
            <person name="Cros-Aarteil S."/>
            <person name="Calhoun S."/>
            <person name="Haridas S."/>
            <person name="Kuo A."/>
            <person name="Mondo S."/>
            <person name="Pangilinan J."/>
            <person name="Riley R."/>
            <person name="LaButti K."/>
            <person name="Andreopoulos B."/>
            <person name="Lipzen A."/>
            <person name="Chen C."/>
            <person name="Yan M."/>
            <person name="Daum C."/>
            <person name="Ng V."/>
            <person name="Clum A."/>
            <person name="Steindorff A."/>
            <person name="Ohm R.A."/>
            <person name="Martin F."/>
            <person name="Silar P."/>
            <person name="Natvig D.O."/>
            <person name="Lalanne C."/>
            <person name="Gautier V."/>
            <person name="Ament-Velasquez S.L."/>
            <person name="Kruys A."/>
            <person name="Hutchinson M.I."/>
            <person name="Powell A.J."/>
            <person name="Barry K."/>
            <person name="Miller A.N."/>
            <person name="Grigoriev I.V."/>
            <person name="Debuchy R."/>
            <person name="Gladieux P."/>
            <person name="Hiltunen Thoren M."/>
            <person name="Johannesson H."/>
        </authorList>
    </citation>
    <scope>NUCLEOTIDE SEQUENCE</scope>
    <source>
        <strain evidence="6">PSN243</strain>
    </source>
</reference>
<proteinExistence type="inferred from homology"/>
<dbReference type="Gene3D" id="3.90.550.10">
    <property type="entry name" value="Spore Coat Polysaccharide Biosynthesis Protein SpsA, Chain A"/>
    <property type="match status" value="1"/>
</dbReference>
<comment type="similarity">
    <text evidence="1">Belongs to the glycosyltransferase 34 family.</text>
</comment>
<organism evidence="6 7">
    <name type="scientific">Podospora aff. communis PSN243</name>
    <dbReference type="NCBI Taxonomy" id="3040156"/>
    <lineage>
        <taxon>Eukaryota</taxon>
        <taxon>Fungi</taxon>
        <taxon>Dikarya</taxon>
        <taxon>Ascomycota</taxon>
        <taxon>Pezizomycotina</taxon>
        <taxon>Sordariomycetes</taxon>
        <taxon>Sordariomycetidae</taxon>
        <taxon>Sordariales</taxon>
        <taxon>Podosporaceae</taxon>
        <taxon>Podospora</taxon>
    </lineage>
</organism>
<dbReference type="PANTHER" id="PTHR31306">
    <property type="entry name" value="ALPHA-1,6-MANNOSYLTRANSFERASE MNN11-RELATED"/>
    <property type="match status" value="1"/>
</dbReference>
<dbReference type="FunFam" id="3.90.550.10:FF:000237">
    <property type="entry name" value="WGS project CABT00000000 data, contig 2.1"/>
    <property type="match status" value="1"/>
</dbReference>
<evidence type="ECO:0000313" key="7">
    <source>
        <dbReference type="Proteomes" id="UP001321760"/>
    </source>
</evidence>
<feature type="compositionally biased region" description="Low complexity" evidence="4">
    <location>
        <begin position="434"/>
        <end position="453"/>
    </location>
</feature>
<dbReference type="GO" id="GO:0006487">
    <property type="term" value="P:protein N-linked glycosylation"/>
    <property type="evidence" value="ECO:0007669"/>
    <property type="project" value="TreeGrafter"/>
</dbReference>